<dbReference type="OMA" id="PTWQSTY"/>
<comment type="subcellular location">
    <subcellularLocation>
        <location evidence="4">Peroxisome membrane</location>
    </subcellularLocation>
</comment>
<gene>
    <name evidence="5" type="primary">pex16</name>
</gene>
<sequence>MSQAYIDKLTRIYERYTEYVTKNPAATAQLESTVRTLSYLIAGRFADSHELSELVYSASNLLVLFNDGILRKGLRCNLPVSLSQQRLLTWLSVLEYVEVFLEMGAAKLWGEAGRWFVIGVVQIAKTIFRILLLLWYKSGIQTSPPIIPLDRDAEFGDADEQPEEQQDTGCFVGQRSGRVVRPLGGGPSLHTRLWGAPSQDKRRNLREELNSRPTDLGLQETIAESMYISRPLIHLLCLGLCGKRSWKPWLISGLLEVSSFSLLSETKFQNRWERAETRKRTFLLLYYLLRSPFYDRYSEAKIIFLLRFLADHVPGVGLVARPIMEYLPTWQKIYFYNWG</sequence>
<keyword evidence="4" id="KW-0576">Peroxisome</keyword>
<dbReference type="GO" id="GO:0005778">
    <property type="term" value="C:peroxisomal membrane"/>
    <property type="evidence" value="ECO:0007669"/>
    <property type="project" value="UniProtKB-SubCell"/>
</dbReference>
<evidence type="ECO:0000256" key="4">
    <source>
        <dbReference type="RuleBase" id="RU365003"/>
    </source>
</evidence>
<dbReference type="GeneID" id="115558658"/>
<dbReference type="RefSeq" id="XP_030232834.1">
    <property type="nucleotide sequence ID" value="XM_030376974.1"/>
</dbReference>
<proteinExistence type="inferred from homology"/>
<evidence type="ECO:0000256" key="1">
    <source>
        <dbReference type="ARBA" id="ARBA00009505"/>
    </source>
</evidence>
<organism evidence="5 6">
    <name type="scientific">Gadus morhua</name>
    <name type="common">Atlantic cod</name>
    <dbReference type="NCBI Taxonomy" id="8049"/>
    <lineage>
        <taxon>Eukaryota</taxon>
        <taxon>Metazoa</taxon>
        <taxon>Chordata</taxon>
        <taxon>Craniata</taxon>
        <taxon>Vertebrata</taxon>
        <taxon>Euteleostomi</taxon>
        <taxon>Actinopterygii</taxon>
        <taxon>Neopterygii</taxon>
        <taxon>Teleostei</taxon>
        <taxon>Neoteleostei</taxon>
        <taxon>Acanthomorphata</taxon>
        <taxon>Zeiogadaria</taxon>
        <taxon>Gadariae</taxon>
        <taxon>Gadiformes</taxon>
        <taxon>Gadoidei</taxon>
        <taxon>Gadidae</taxon>
        <taxon>Gadus</taxon>
    </lineage>
</organism>
<evidence type="ECO:0000256" key="3">
    <source>
        <dbReference type="ARBA" id="ARBA00022593"/>
    </source>
</evidence>
<dbReference type="InterPro" id="IPR013919">
    <property type="entry name" value="Pex16"/>
</dbReference>
<evidence type="ECO:0000313" key="6">
    <source>
        <dbReference type="Proteomes" id="UP000694546"/>
    </source>
</evidence>
<name>A0A8C4ZJ59_GADMO</name>
<dbReference type="Pfam" id="PF08610">
    <property type="entry name" value="Pex16"/>
    <property type="match status" value="1"/>
</dbReference>
<keyword evidence="3 4" id="KW-0962">Peroxisome biogenesis</keyword>
<dbReference type="AlphaFoldDB" id="A0A8C4ZJ59"/>
<reference evidence="5" key="1">
    <citation type="submission" date="2025-08" db="UniProtKB">
        <authorList>
            <consortium name="Ensembl"/>
        </authorList>
    </citation>
    <scope>IDENTIFICATION</scope>
</reference>
<evidence type="ECO:0000313" key="5">
    <source>
        <dbReference type="Ensembl" id="ENSGMOP00000015977.2"/>
    </source>
</evidence>
<dbReference type="Proteomes" id="UP000694546">
    <property type="component" value="Chromosome 14"/>
</dbReference>
<protein>
    <recommendedName>
        <fullName evidence="2 4">Peroxisomal membrane protein PEX16</fullName>
    </recommendedName>
</protein>
<comment type="similarity">
    <text evidence="1 4">Belongs to the peroxin-16 family.</text>
</comment>
<keyword evidence="6" id="KW-1185">Reference proteome</keyword>
<dbReference type="GeneTree" id="ENSGT00390000017790"/>
<dbReference type="Ensembl" id="ENSGMOT00000016386.2">
    <property type="protein sequence ID" value="ENSGMOP00000015977.2"/>
    <property type="gene ID" value="ENSGMOG00000014900.2"/>
</dbReference>
<dbReference type="GO" id="GO:0007031">
    <property type="term" value="P:peroxisome organization"/>
    <property type="evidence" value="ECO:0007669"/>
    <property type="project" value="UniProtKB-KW"/>
</dbReference>
<dbReference type="OrthoDB" id="2021143at2759"/>
<evidence type="ECO:0000256" key="2">
    <source>
        <dbReference type="ARBA" id="ARBA00018577"/>
    </source>
</evidence>
<dbReference type="PANTHER" id="PTHR13299">
    <property type="entry name" value="PEROXISOMAL MEMBRANE PROTEIN PEX16"/>
    <property type="match status" value="1"/>
</dbReference>
<reference evidence="5" key="2">
    <citation type="submission" date="2025-09" db="UniProtKB">
        <authorList>
            <consortium name="Ensembl"/>
        </authorList>
    </citation>
    <scope>IDENTIFICATION</scope>
</reference>
<accession>A0A8C4ZJ59</accession>
<dbReference type="PANTHER" id="PTHR13299:SF0">
    <property type="entry name" value="PEROXISOMAL MEMBRANE PROTEIN PEX16"/>
    <property type="match status" value="1"/>
</dbReference>